<sequence length="82" mass="9573">MRCIDCKWYPWVLESDPTMLPAHRCHPSLPFKRWTPYSVKQDWECPFFEPIEGLKVTATEEKEAKKTTKKTSSKKKKGGGDK</sequence>
<gene>
    <name evidence="2" type="ordered locus">Thit_1386</name>
</gene>
<accession>D3T343</accession>
<reference evidence="2" key="1">
    <citation type="submission" date="2010-02" db="EMBL/GenBank/DDBJ databases">
        <title>Complete sequence of Thermoanaerobacter italicus Ab9.</title>
        <authorList>
            <consortium name="US DOE Joint Genome Institute"/>
            <person name="Lucas S."/>
            <person name="Copeland A."/>
            <person name="Lapidus A."/>
            <person name="Cheng J.-F."/>
            <person name="Bruce D."/>
            <person name="Goodwin L."/>
            <person name="Pitluck S."/>
            <person name="Chertkov O."/>
            <person name="Detter J.C."/>
            <person name="Han C."/>
            <person name="Tapia R."/>
            <person name="Land M."/>
            <person name="Hauser L."/>
            <person name="Kyrpides N."/>
            <person name="Mikhailova N."/>
            <person name="Hemme C.L."/>
            <person name="Woyke T."/>
        </authorList>
    </citation>
    <scope>NUCLEOTIDE SEQUENCE [LARGE SCALE GENOMIC DNA]</scope>
    <source>
        <strain evidence="2">Ab9</strain>
    </source>
</reference>
<dbReference type="HOGENOM" id="CLU_2617819_0_0_9"/>
<feature type="region of interest" description="Disordered" evidence="1">
    <location>
        <begin position="58"/>
        <end position="82"/>
    </location>
</feature>
<organism evidence="2 3">
    <name type="scientific">Thermoanaerobacter italicus (strain DSM 9252 / Ab9)</name>
    <dbReference type="NCBI Taxonomy" id="580331"/>
    <lineage>
        <taxon>Bacteria</taxon>
        <taxon>Bacillati</taxon>
        <taxon>Bacillota</taxon>
        <taxon>Clostridia</taxon>
        <taxon>Thermoanaerobacterales</taxon>
        <taxon>Thermoanaerobacteraceae</taxon>
        <taxon>Thermoanaerobacter</taxon>
    </lineage>
</organism>
<dbReference type="EMBL" id="CP001936">
    <property type="protein sequence ID" value="ADD02645.1"/>
    <property type="molecule type" value="Genomic_DNA"/>
</dbReference>
<feature type="compositionally biased region" description="Basic residues" evidence="1">
    <location>
        <begin position="67"/>
        <end position="82"/>
    </location>
</feature>
<dbReference type="eggNOG" id="ENOG502ZHCU">
    <property type="taxonomic scope" value="Bacteria"/>
</dbReference>
<dbReference type="RefSeq" id="WP_004401104.1">
    <property type="nucleotide sequence ID" value="NC_013921.1"/>
</dbReference>
<dbReference type="Proteomes" id="UP000001552">
    <property type="component" value="Chromosome"/>
</dbReference>
<protein>
    <submittedName>
        <fullName evidence="2">Uncharacterized protein</fullName>
    </submittedName>
</protein>
<evidence type="ECO:0000256" key="1">
    <source>
        <dbReference type="SAM" id="MobiDB-lite"/>
    </source>
</evidence>
<name>D3T343_THEIA</name>
<dbReference type="AlphaFoldDB" id="D3T343"/>
<keyword evidence="3" id="KW-1185">Reference proteome</keyword>
<proteinExistence type="predicted"/>
<dbReference type="KEGG" id="tit:Thit_1386"/>
<evidence type="ECO:0000313" key="3">
    <source>
        <dbReference type="Proteomes" id="UP000001552"/>
    </source>
</evidence>
<evidence type="ECO:0000313" key="2">
    <source>
        <dbReference type="EMBL" id="ADD02645.1"/>
    </source>
</evidence>